<dbReference type="AlphaFoldDB" id="A0A4S4NPL9"/>
<dbReference type="GO" id="GO:0016491">
    <property type="term" value="F:oxidoreductase activity"/>
    <property type="evidence" value="ECO:0007669"/>
    <property type="project" value="InterPro"/>
</dbReference>
<dbReference type="PROSITE" id="PS51352">
    <property type="entry name" value="THIOREDOXIN_2"/>
    <property type="match status" value="1"/>
</dbReference>
<protein>
    <submittedName>
        <fullName evidence="2">TlpA family protein disulfide reductase</fullName>
    </submittedName>
</protein>
<dbReference type="Pfam" id="PF00578">
    <property type="entry name" value="AhpC-TSA"/>
    <property type="match status" value="1"/>
</dbReference>
<organism evidence="2 3">
    <name type="scientific">Neolewinella litorea</name>
    <dbReference type="NCBI Taxonomy" id="2562452"/>
    <lineage>
        <taxon>Bacteria</taxon>
        <taxon>Pseudomonadati</taxon>
        <taxon>Bacteroidota</taxon>
        <taxon>Saprospiria</taxon>
        <taxon>Saprospirales</taxon>
        <taxon>Lewinellaceae</taxon>
        <taxon>Neolewinella</taxon>
    </lineage>
</organism>
<reference evidence="2 3" key="1">
    <citation type="submission" date="2019-04" db="EMBL/GenBank/DDBJ databases">
        <title>Lewinella litorea sp. nov., isolated from a marine sand.</title>
        <authorList>
            <person name="Yoon J.-H."/>
        </authorList>
    </citation>
    <scope>NUCLEOTIDE SEQUENCE [LARGE SCALE GENOMIC DNA]</scope>
    <source>
        <strain evidence="2 3">HSMS-39</strain>
    </source>
</reference>
<feature type="domain" description="Thioredoxin" evidence="1">
    <location>
        <begin position="86"/>
        <end position="235"/>
    </location>
</feature>
<dbReference type="CDD" id="cd02966">
    <property type="entry name" value="TlpA_like_family"/>
    <property type="match status" value="1"/>
</dbReference>
<evidence type="ECO:0000259" key="1">
    <source>
        <dbReference type="PROSITE" id="PS51352"/>
    </source>
</evidence>
<gene>
    <name evidence="2" type="ORF">E4021_06230</name>
</gene>
<dbReference type="InterPro" id="IPR050553">
    <property type="entry name" value="Thioredoxin_ResA/DsbE_sf"/>
</dbReference>
<evidence type="ECO:0000313" key="3">
    <source>
        <dbReference type="Proteomes" id="UP000308528"/>
    </source>
</evidence>
<name>A0A4S4NPL9_9BACT</name>
<accession>A0A4S4NPL9</accession>
<dbReference type="InterPro" id="IPR013766">
    <property type="entry name" value="Thioredoxin_domain"/>
</dbReference>
<dbReference type="GO" id="GO:0016209">
    <property type="term" value="F:antioxidant activity"/>
    <property type="evidence" value="ECO:0007669"/>
    <property type="project" value="InterPro"/>
</dbReference>
<proteinExistence type="predicted"/>
<dbReference type="Gene3D" id="3.40.30.10">
    <property type="entry name" value="Glutaredoxin"/>
    <property type="match status" value="1"/>
</dbReference>
<dbReference type="PANTHER" id="PTHR42852:SF13">
    <property type="entry name" value="PROTEIN DIPZ"/>
    <property type="match status" value="1"/>
</dbReference>
<dbReference type="SUPFAM" id="SSF52833">
    <property type="entry name" value="Thioredoxin-like"/>
    <property type="match status" value="1"/>
</dbReference>
<dbReference type="InterPro" id="IPR000866">
    <property type="entry name" value="AhpC/TSA"/>
</dbReference>
<dbReference type="EMBL" id="SRSF01000002">
    <property type="protein sequence ID" value="THH40328.1"/>
    <property type="molecule type" value="Genomic_DNA"/>
</dbReference>
<comment type="caution">
    <text evidence="2">The sequence shown here is derived from an EMBL/GenBank/DDBJ whole genome shotgun (WGS) entry which is preliminary data.</text>
</comment>
<dbReference type="InterPro" id="IPR036249">
    <property type="entry name" value="Thioredoxin-like_sf"/>
</dbReference>
<dbReference type="Proteomes" id="UP000308528">
    <property type="component" value="Unassembled WGS sequence"/>
</dbReference>
<sequence length="236" mass="26293">MVGGALFVCRTAQPPAIRTSPCSAARRIHEEGGATARSSHLLMPHARHGFPAGFRGLKKGLSLRMRILFLFFLAAWCGCSESPSVAPVGDLLGPASAPPVYADYGELSPLFEQRDDTTYLINFWATWCKPCLEELPLLQQLNDERSGEALRVVLVSLDTEAGAIERIPTYLESRAIDLPTVVLTDERSSWKRELDEKWDGSLPTTFVYRNDLRYIYRRPFRTLPDVASAVEPLLGK</sequence>
<evidence type="ECO:0000313" key="2">
    <source>
        <dbReference type="EMBL" id="THH40328.1"/>
    </source>
</evidence>
<dbReference type="PANTHER" id="PTHR42852">
    <property type="entry name" value="THIOL:DISULFIDE INTERCHANGE PROTEIN DSBE"/>
    <property type="match status" value="1"/>
</dbReference>
<dbReference type="OrthoDB" id="6399635at2"/>
<keyword evidence="3" id="KW-1185">Reference proteome</keyword>